<dbReference type="InterPro" id="IPR051448">
    <property type="entry name" value="CdaR-like_regulators"/>
</dbReference>
<dbReference type="HOGENOM" id="CLU_017436_3_2_9"/>
<dbReference type="Gene3D" id="1.10.10.2840">
    <property type="entry name" value="PucR C-terminal helix-turn-helix domain"/>
    <property type="match status" value="1"/>
</dbReference>
<evidence type="ECO:0000313" key="3">
    <source>
        <dbReference type="EMBL" id="EFI84191.1"/>
    </source>
</evidence>
<sequence length="544" mass="63004">MTMTVLVRDLLSLHSFQNAKLVTGQTGIHNEVDNIMIMEAPDIENWVTPNELLLTSLYGFSNYSEAELESFIAKIHHFECAGLIVKTDRFVSQIPKAIMDSCTKYHLPLFQIERDIKYNDIMVEVMQLLFNETNMLLQQYRLINQKFISLAMNGTSYKEILVLLEKLINNPVYLYNQLHTSAKPILSGDEDSEDVMILSDLSSVEKKEHTSYHYKERNFRYKNNDPQVYREIVVPIPQIKEENLYLAIREAGKAVVAIDYMAIENAISFIQMEYLKQASIREMKYGYSNDLIDDLISGKVDSKAQLEMILNQFRMDIGGRYRFLTVESKNINNQLTTDFNKSDKHTNNLIAAFKKVWPDIVYRIRPYRINFILNTKNETIITLKKKLQQLIDQTKSQHSYLQIGISEEGTVDLFPKHSQQALETLQLAAKIYPQAFVISYGDLGFYRLLLKLPKDSNFLDFVPEELIQLQTHKNELYRTLVTYLDNNQNIKASAAALFIHPKTMSYRMNKIISMLQIDLTNADEVTQLNIGVRLLKVAEERLAD</sequence>
<dbReference type="Proteomes" id="UP000010119">
    <property type="component" value="Unassembled WGS sequence"/>
</dbReference>
<evidence type="ECO:0000259" key="1">
    <source>
        <dbReference type="Pfam" id="PF07905"/>
    </source>
</evidence>
<gene>
    <name evidence="3" type="ORF">HMPREF0556_10744</name>
</gene>
<name>D7UWY3_LISGR</name>
<comment type="caution">
    <text evidence="3">The sequence shown here is derived from an EMBL/GenBank/DDBJ whole genome shotgun (WGS) entry which is preliminary data.</text>
</comment>
<dbReference type="EMBL" id="ACCR02000003">
    <property type="protein sequence ID" value="EFI84191.1"/>
    <property type="molecule type" value="Genomic_DNA"/>
</dbReference>
<dbReference type="InterPro" id="IPR025736">
    <property type="entry name" value="PucR_C-HTH_dom"/>
</dbReference>
<dbReference type="eggNOG" id="COG2508">
    <property type="taxonomic scope" value="Bacteria"/>
</dbReference>
<proteinExistence type="predicted"/>
<dbReference type="Pfam" id="PF07905">
    <property type="entry name" value="PucR"/>
    <property type="match status" value="1"/>
</dbReference>
<feature type="domain" description="PucR C-terminal helix-turn-helix" evidence="2">
    <location>
        <begin position="476"/>
        <end position="533"/>
    </location>
</feature>
<accession>D7UWY3</accession>
<protein>
    <submittedName>
        <fullName evidence="3">Purine catabolism regulatory protein-like family</fullName>
    </submittedName>
</protein>
<dbReference type="InterPro" id="IPR012914">
    <property type="entry name" value="PucR_dom"/>
</dbReference>
<dbReference type="PANTHER" id="PTHR33744:SF1">
    <property type="entry name" value="DNA-BINDING TRANSCRIPTIONAL ACTIVATOR ADER"/>
    <property type="match status" value="1"/>
</dbReference>
<feature type="domain" description="Purine catabolism PurC-like" evidence="1">
    <location>
        <begin position="9"/>
        <end position="129"/>
    </location>
</feature>
<reference evidence="3" key="1">
    <citation type="submission" date="2010-06" db="EMBL/GenBank/DDBJ databases">
        <authorList>
            <person name="Muzny D."/>
            <person name="Qin X."/>
            <person name="Buhay C."/>
            <person name="Dugan-Rocha S."/>
            <person name="Ding Y."/>
            <person name="Chen G."/>
            <person name="Hawes A."/>
            <person name="Holder M."/>
            <person name="Jhangiani S."/>
            <person name="Johnson A."/>
            <person name="Khan Z."/>
            <person name="Li Z."/>
            <person name="Liu W."/>
            <person name="Liu X."/>
            <person name="Perez L."/>
            <person name="Shen H."/>
            <person name="Wang Q."/>
            <person name="Watt J."/>
            <person name="Xi L."/>
            <person name="Xin Y."/>
            <person name="Zhou J."/>
            <person name="Deng J."/>
            <person name="Jiang H."/>
            <person name="Liu Y."/>
            <person name="Qu J."/>
            <person name="Song X.-Z."/>
            <person name="Zhang L."/>
            <person name="Villasana D."/>
            <person name="Johnson A."/>
            <person name="Liu J."/>
            <person name="Liyanage D."/>
            <person name="Lorensuhewa L."/>
            <person name="Robinson T."/>
            <person name="Song A."/>
            <person name="Song B.-B."/>
            <person name="Dinh H."/>
            <person name="Thornton R."/>
            <person name="Coyle M."/>
            <person name="Francisco L."/>
            <person name="Jackson L."/>
            <person name="Javaid M."/>
            <person name="Korchina V."/>
            <person name="Kovar C."/>
            <person name="Mata R."/>
            <person name="Mathew T."/>
            <person name="Ngo R."/>
            <person name="Nguyen L."/>
            <person name="Nguyen N."/>
            <person name="Okwuonu G."/>
            <person name="Ongeri F."/>
            <person name="Pham C."/>
            <person name="Simmons D."/>
            <person name="Wilczek-Boney K."/>
            <person name="Hale W."/>
            <person name="Jakkamsetti A."/>
            <person name="Pham P."/>
            <person name="Ruth R."/>
            <person name="San Lucas F."/>
            <person name="Warren J."/>
            <person name="Zhang J."/>
            <person name="Zhao Z."/>
            <person name="Zhou C."/>
            <person name="Zhu D."/>
            <person name="Lee S."/>
            <person name="Bess C."/>
            <person name="Blankenburg K."/>
            <person name="Forbes L."/>
            <person name="Fu Q."/>
            <person name="Gubbala S."/>
            <person name="Hirani K."/>
            <person name="Jayaseelan J.C."/>
            <person name="Lara F."/>
            <person name="Munidasa M."/>
            <person name="Palculict T."/>
            <person name="Patil S."/>
            <person name="Pu L.-L."/>
            <person name="Saada N."/>
            <person name="Tang L."/>
            <person name="Weissenberger G."/>
            <person name="Zhu Y."/>
            <person name="Hemphill L."/>
            <person name="Shang Y."/>
            <person name="Youmans B."/>
            <person name="Ayvaz T."/>
            <person name="Ross M."/>
            <person name="Santibanez J."/>
            <person name="Aqrawi P."/>
            <person name="Gross S."/>
            <person name="Joshi V."/>
            <person name="Fowler G."/>
            <person name="Nazareth L."/>
            <person name="Reid J."/>
            <person name="Worley K."/>
            <person name="Petrosino J."/>
            <person name="Highlander S."/>
            <person name="Gibbs R."/>
        </authorList>
    </citation>
    <scope>NUCLEOTIDE SEQUENCE [LARGE SCALE GENOMIC DNA]</scope>
    <source>
        <strain evidence="3">DSM 20601</strain>
    </source>
</reference>
<evidence type="ECO:0000313" key="4">
    <source>
        <dbReference type="Proteomes" id="UP000010119"/>
    </source>
</evidence>
<keyword evidence="4" id="KW-1185">Reference proteome</keyword>
<dbReference type="PANTHER" id="PTHR33744">
    <property type="entry name" value="CARBOHYDRATE DIACID REGULATOR"/>
    <property type="match status" value="1"/>
</dbReference>
<dbReference type="STRING" id="525367.HMPREF0556_10744"/>
<dbReference type="Pfam" id="PF13556">
    <property type="entry name" value="HTH_30"/>
    <property type="match status" value="1"/>
</dbReference>
<evidence type="ECO:0000259" key="2">
    <source>
        <dbReference type="Pfam" id="PF13556"/>
    </source>
</evidence>
<organism evidence="3 4">
    <name type="scientific">Listeria grayi DSM 20601</name>
    <dbReference type="NCBI Taxonomy" id="525367"/>
    <lineage>
        <taxon>Bacteria</taxon>
        <taxon>Bacillati</taxon>
        <taxon>Bacillota</taxon>
        <taxon>Bacilli</taxon>
        <taxon>Bacillales</taxon>
        <taxon>Listeriaceae</taxon>
        <taxon>Listeria</taxon>
    </lineage>
</organism>
<dbReference type="InterPro" id="IPR042070">
    <property type="entry name" value="PucR_C-HTH_sf"/>
</dbReference>
<dbReference type="AlphaFoldDB" id="D7UWY3"/>